<feature type="transmembrane region" description="Helical" evidence="2">
    <location>
        <begin position="386"/>
        <end position="404"/>
    </location>
</feature>
<evidence type="ECO:0000256" key="2">
    <source>
        <dbReference type="SAM" id="Phobius"/>
    </source>
</evidence>
<feature type="transmembrane region" description="Helical" evidence="2">
    <location>
        <begin position="293"/>
        <end position="312"/>
    </location>
</feature>
<feature type="transmembrane region" description="Helical" evidence="2">
    <location>
        <begin position="74"/>
        <end position="98"/>
    </location>
</feature>
<feature type="compositionally biased region" description="Basic and acidic residues" evidence="1">
    <location>
        <begin position="418"/>
        <end position="432"/>
    </location>
</feature>
<proteinExistence type="predicted"/>
<sequence>MTHGQPDSITLPDTISSGGQGTSPQNDGAQNGATQGGTAEQKVSWLELFFDLIFVVAFDQLARRLGDSPGLENIAEFALLFTAVWWAWAGNTLFAARFGNESRIYRWATLTQLVSMSLIALTLRGDVKDTGLAVALAFGVNRLIQCVQYLLVSRARPEAAAFAQRVAQTFGGAALLWLGSALLPAGSAAQLLIWCAALALEIVAPILARGLSTAVLPHQGHLPERVGLLQIIALGAIVTETVNGSRQQALTLPTLLPALGAILTTVALWRLYFDQARALPLLAAHVEGQVGRLLAWLYGHLPFTLSVIMLGVGLGHGLSAVDAKKDAVNQQFVAWPLAGTLFTLAMLRLNSMQVARRRVPDRSLLALAAGIAGCVVLAFLDLDTTELHLSVAALTLLLAAVVAADPATRRLGQLEEKVTEQMEEGDAPRSLEEPVSAQAGAASAGRPASTGAGSSARAPSAGSSTPE</sequence>
<evidence type="ECO:0000256" key="1">
    <source>
        <dbReference type="SAM" id="MobiDB-lite"/>
    </source>
</evidence>
<feature type="compositionally biased region" description="Polar residues" evidence="1">
    <location>
        <begin position="1"/>
        <end position="17"/>
    </location>
</feature>
<feature type="compositionally biased region" description="Low complexity" evidence="1">
    <location>
        <begin position="25"/>
        <end position="36"/>
    </location>
</feature>
<feature type="region of interest" description="Disordered" evidence="1">
    <location>
        <begin position="1"/>
        <end position="36"/>
    </location>
</feature>
<gene>
    <name evidence="3" type="ORF">CVO96_13830</name>
</gene>
<dbReference type="InterPro" id="IPR010640">
    <property type="entry name" value="Low_temperature_requirement_A"/>
</dbReference>
<feature type="region of interest" description="Disordered" evidence="1">
    <location>
        <begin position="418"/>
        <end position="467"/>
    </location>
</feature>
<dbReference type="Proteomes" id="UP000236379">
    <property type="component" value="Unassembled WGS sequence"/>
</dbReference>
<protein>
    <submittedName>
        <fullName evidence="3">Low temperature requirement A</fullName>
    </submittedName>
</protein>
<feature type="transmembrane region" description="Helical" evidence="2">
    <location>
        <begin position="332"/>
        <end position="351"/>
    </location>
</feature>
<dbReference type="OrthoDB" id="9798526at2"/>
<evidence type="ECO:0000313" key="3">
    <source>
        <dbReference type="EMBL" id="PNY82296.1"/>
    </source>
</evidence>
<dbReference type="Pfam" id="PF06772">
    <property type="entry name" value="LtrA"/>
    <property type="match status" value="1"/>
</dbReference>
<keyword evidence="4" id="KW-1185">Reference proteome</keyword>
<feature type="transmembrane region" description="Helical" evidence="2">
    <location>
        <begin position="43"/>
        <end position="62"/>
    </location>
</feature>
<dbReference type="AlphaFoldDB" id="A0A2K3V0I2"/>
<dbReference type="PANTHER" id="PTHR36840:SF1">
    <property type="entry name" value="BLL5714 PROTEIN"/>
    <property type="match status" value="1"/>
</dbReference>
<dbReference type="PANTHER" id="PTHR36840">
    <property type="entry name" value="BLL5714 PROTEIN"/>
    <property type="match status" value="1"/>
</dbReference>
<dbReference type="EMBL" id="PPPD01000001">
    <property type="protein sequence ID" value="PNY82296.1"/>
    <property type="molecule type" value="Genomic_DNA"/>
</dbReference>
<accession>A0A2K3V0I2</accession>
<keyword evidence="2" id="KW-0812">Transmembrane</keyword>
<feature type="transmembrane region" description="Helical" evidence="2">
    <location>
        <begin position="363"/>
        <end position="380"/>
    </location>
</feature>
<feature type="transmembrane region" description="Helical" evidence="2">
    <location>
        <begin position="255"/>
        <end position="273"/>
    </location>
</feature>
<comment type="caution">
    <text evidence="3">The sequence shown here is derived from an EMBL/GenBank/DDBJ whole genome shotgun (WGS) entry which is preliminary data.</text>
</comment>
<keyword evidence="2" id="KW-1133">Transmembrane helix</keyword>
<organism evidence="3 4">
    <name type="scientific">Deinococcus koreensis</name>
    <dbReference type="NCBI Taxonomy" id="2054903"/>
    <lineage>
        <taxon>Bacteria</taxon>
        <taxon>Thermotogati</taxon>
        <taxon>Deinococcota</taxon>
        <taxon>Deinococci</taxon>
        <taxon>Deinococcales</taxon>
        <taxon>Deinococcaceae</taxon>
        <taxon>Deinococcus</taxon>
    </lineage>
</organism>
<feature type="transmembrane region" description="Helical" evidence="2">
    <location>
        <begin position="166"/>
        <end position="184"/>
    </location>
</feature>
<dbReference type="RefSeq" id="WP_103312730.1">
    <property type="nucleotide sequence ID" value="NZ_PPPD01000001.1"/>
</dbReference>
<keyword evidence="2" id="KW-0472">Membrane</keyword>
<reference evidence="3 4" key="1">
    <citation type="submission" date="2018-01" db="EMBL/GenBank/DDBJ databases">
        <title>Deinococcus koreensis sp. nov., a radiation-resistant bacterium isolated from river water.</title>
        <authorList>
            <person name="Choi A."/>
        </authorList>
    </citation>
    <scope>NUCLEOTIDE SEQUENCE [LARGE SCALE GENOMIC DNA]</scope>
    <source>
        <strain evidence="3 4">SJW1-2</strain>
    </source>
</reference>
<feature type="compositionally biased region" description="Low complexity" evidence="1">
    <location>
        <begin position="436"/>
        <end position="467"/>
    </location>
</feature>
<evidence type="ECO:0000313" key="4">
    <source>
        <dbReference type="Proteomes" id="UP000236379"/>
    </source>
</evidence>
<name>A0A2K3V0I2_9DEIO</name>